<dbReference type="EMBL" id="LJZR01000020">
    <property type="protein sequence ID" value="KPQ34375.1"/>
    <property type="molecule type" value="Genomic_DNA"/>
</dbReference>
<proteinExistence type="inferred from homology"/>
<comment type="caution">
    <text evidence="2">The sequence shown here is derived from an EMBL/GenBank/DDBJ whole genome shotgun (WGS) entry which is preliminary data.</text>
</comment>
<protein>
    <submittedName>
        <fullName evidence="2">Fructosamine-3-kinase</fullName>
    </submittedName>
</protein>
<evidence type="ECO:0000313" key="2">
    <source>
        <dbReference type="EMBL" id="KPQ34375.1"/>
    </source>
</evidence>
<dbReference type="Pfam" id="PF03881">
    <property type="entry name" value="Fructosamin_kin"/>
    <property type="match status" value="1"/>
</dbReference>
<dbReference type="Proteomes" id="UP000050465">
    <property type="component" value="Unassembled WGS sequence"/>
</dbReference>
<dbReference type="Gene3D" id="3.90.1200.10">
    <property type="match status" value="1"/>
</dbReference>
<dbReference type="InterPro" id="IPR016477">
    <property type="entry name" value="Fructo-/Ketosamine-3-kinase"/>
</dbReference>
<comment type="similarity">
    <text evidence="1">Belongs to the fructosamine kinase family.</text>
</comment>
<dbReference type="PANTHER" id="PTHR12149:SF8">
    <property type="entry name" value="PROTEIN-RIBULOSAMINE 3-KINASE"/>
    <property type="match status" value="1"/>
</dbReference>
<reference evidence="2 3" key="1">
    <citation type="submission" date="2015-09" db="EMBL/GenBank/DDBJ databases">
        <title>Identification and resolution of microdiversity through metagenomic sequencing of parallel consortia.</title>
        <authorList>
            <person name="Nelson W.C."/>
            <person name="Romine M.F."/>
            <person name="Lindemann S.R."/>
        </authorList>
    </citation>
    <scope>NUCLEOTIDE SEQUENCE [LARGE SCALE GENOMIC DNA]</scope>
    <source>
        <strain evidence="2">Ana</strain>
    </source>
</reference>
<dbReference type="GO" id="GO:0016301">
    <property type="term" value="F:kinase activity"/>
    <property type="evidence" value="ECO:0007669"/>
    <property type="project" value="UniProtKB-UniRule"/>
</dbReference>
<dbReference type="AlphaFoldDB" id="A0A0P7ZVJ0"/>
<dbReference type="STRING" id="1666911.HLUCCA11_14830"/>
<dbReference type="PIRSF" id="PIRSF006221">
    <property type="entry name" value="Ketosamine-3-kinase"/>
    <property type="match status" value="1"/>
</dbReference>
<organism evidence="2 3">
    <name type="scientific">Phormidesmis priestleyi Ana</name>
    <dbReference type="NCBI Taxonomy" id="1666911"/>
    <lineage>
        <taxon>Bacteria</taxon>
        <taxon>Bacillati</taxon>
        <taxon>Cyanobacteriota</taxon>
        <taxon>Cyanophyceae</taxon>
        <taxon>Leptolyngbyales</taxon>
        <taxon>Leptolyngbyaceae</taxon>
        <taxon>Phormidesmis</taxon>
    </lineage>
</organism>
<keyword evidence="1 2" id="KW-0418">Kinase</keyword>
<dbReference type="PATRIC" id="fig|1666911.3.peg.232"/>
<evidence type="ECO:0000313" key="3">
    <source>
        <dbReference type="Proteomes" id="UP000050465"/>
    </source>
</evidence>
<accession>A0A0P7ZVJ0</accession>
<name>A0A0P7ZVJ0_9CYAN</name>
<dbReference type="PANTHER" id="PTHR12149">
    <property type="entry name" value="FRUCTOSAMINE 3 KINASE-RELATED PROTEIN"/>
    <property type="match status" value="1"/>
</dbReference>
<gene>
    <name evidence="2" type="ORF">HLUCCA11_14830</name>
</gene>
<keyword evidence="1" id="KW-0808">Transferase</keyword>
<evidence type="ECO:0000256" key="1">
    <source>
        <dbReference type="PIRNR" id="PIRNR006221"/>
    </source>
</evidence>
<dbReference type="Gene3D" id="3.30.200.20">
    <property type="entry name" value="Phosphorylase Kinase, domain 1"/>
    <property type="match status" value="1"/>
</dbReference>
<dbReference type="SUPFAM" id="SSF56112">
    <property type="entry name" value="Protein kinase-like (PK-like)"/>
    <property type="match status" value="1"/>
</dbReference>
<sequence length="325" mass="36399">MPPLAPEIARQVAQQISEVTGVSFEVKNQRSVGGGCINQALKVSDLQRSFFVKFNQSQPVATQLAMFEAEYEGLSAMYDTQTIRVPQPLCCGTAEDCAFIVTEWLDLASRGNEAAWQRMGEQLAAMHQYATPQFKLTQSELTQSRIKEGPKSESPLGFGWHRDNTIGATPQQNGWLESWVEFWRDRRLGPQFELAHDRGGIFPRRDELMSAVPRLLQGHNPKPALLHGDLWSGNAAVNESGEPVILDPATYYGDSETDLAMTELFGRFPAAFYSAYDSVKAIPVGYEQRKVLYNLYHILNHFNLFGGSYSSQANRMIDQILNADK</sequence>
<dbReference type="InterPro" id="IPR011009">
    <property type="entry name" value="Kinase-like_dom_sf"/>
</dbReference>